<feature type="transmembrane region" description="Helical" evidence="2">
    <location>
        <begin position="89"/>
        <end position="114"/>
    </location>
</feature>
<dbReference type="PANTHER" id="PTHR11360:SF306">
    <property type="entry name" value="RE01051P"/>
    <property type="match status" value="1"/>
</dbReference>
<dbReference type="InParanoid" id="A0A1S3J918"/>
<dbReference type="GO" id="GO:0008028">
    <property type="term" value="F:monocarboxylic acid transmembrane transporter activity"/>
    <property type="evidence" value="ECO:0007669"/>
    <property type="project" value="TreeGrafter"/>
</dbReference>
<feature type="transmembrane region" description="Helical" evidence="2">
    <location>
        <begin position="135"/>
        <end position="152"/>
    </location>
</feature>
<feature type="transmembrane region" description="Helical" evidence="2">
    <location>
        <begin position="370"/>
        <end position="392"/>
    </location>
</feature>
<dbReference type="GO" id="GO:0016020">
    <property type="term" value="C:membrane"/>
    <property type="evidence" value="ECO:0007669"/>
    <property type="project" value="UniProtKB-SubCell"/>
</dbReference>
<feature type="domain" description="Major facilitator superfamily (MFS) profile" evidence="3">
    <location>
        <begin position="359"/>
        <end position="562"/>
    </location>
</feature>
<organism evidence="4 5">
    <name type="scientific">Lingula anatina</name>
    <name type="common">Brachiopod</name>
    <name type="synonym">Lingula unguis</name>
    <dbReference type="NCBI Taxonomy" id="7574"/>
    <lineage>
        <taxon>Eukaryota</taxon>
        <taxon>Metazoa</taxon>
        <taxon>Spiralia</taxon>
        <taxon>Lophotrochozoa</taxon>
        <taxon>Brachiopoda</taxon>
        <taxon>Linguliformea</taxon>
        <taxon>Lingulata</taxon>
        <taxon>Lingulida</taxon>
        <taxon>Linguloidea</taxon>
        <taxon>Lingulidae</taxon>
        <taxon>Lingula</taxon>
    </lineage>
</organism>
<feature type="transmembrane region" description="Helical" evidence="2">
    <location>
        <begin position="158"/>
        <end position="183"/>
    </location>
</feature>
<name>A0A1S3J918_LINAN</name>
<feature type="transmembrane region" description="Helical" evidence="2">
    <location>
        <begin position="64"/>
        <end position="83"/>
    </location>
</feature>
<proteinExistence type="predicted"/>
<protein>
    <submittedName>
        <fullName evidence="5">Monocarboxylate transporter 9</fullName>
    </submittedName>
</protein>
<dbReference type="Pfam" id="PF07690">
    <property type="entry name" value="MFS_1"/>
    <property type="match status" value="1"/>
</dbReference>
<dbReference type="PROSITE" id="PS50850">
    <property type="entry name" value="MFS"/>
    <property type="match status" value="1"/>
</dbReference>
<comment type="subcellular location">
    <subcellularLocation>
        <location evidence="1">Membrane</location>
        <topology evidence="1">Multi-pass membrane protein</topology>
    </subcellularLocation>
</comment>
<keyword evidence="4" id="KW-1185">Reference proteome</keyword>
<evidence type="ECO:0000256" key="1">
    <source>
        <dbReference type="ARBA" id="ARBA00004141"/>
    </source>
</evidence>
<evidence type="ECO:0000259" key="3">
    <source>
        <dbReference type="PROSITE" id="PS50850"/>
    </source>
</evidence>
<dbReference type="InterPro" id="IPR020846">
    <property type="entry name" value="MFS_dom"/>
</dbReference>
<dbReference type="InterPro" id="IPR011701">
    <property type="entry name" value="MFS"/>
</dbReference>
<dbReference type="STRING" id="7574.A0A1S3J918"/>
<evidence type="ECO:0000313" key="4">
    <source>
        <dbReference type="Proteomes" id="UP000085678"/>
    </source>
</evidence>
<dbReference type="InterPro" id="IPR050327">
    <property type="entry name" value="Proton-linked_MCT"/>
</dbReference>
<dbReference type="KEGG" id="lak:106171111"/>
<keyword evidence="2" id="KW-0812">Transmembrane</keyword>
<feature type="transmembrane region" description="Helical" evidence="2">
    <location>
        <begin position="494"/>
        <end position="513"/>
    </location>
</feature>
<feature type="transmembrane region" description="Helical" evidence="2">
    <location>
        <begin position="195"/>
        <end position="219"/>
    </location>
</feature>
<gene>
    <name evidence="5" type="primary">LOC106171111</name>
</gene>
<feature type="transmembrane region" description="Helical" evidence="2">
    <location>
        <begin position="459"/>
        <end position="482"/>
    </location>
</feature>
<dbReference type="GeneID" id="106171111"/>
<feature type="transmembrane region" description="Helical" evidence="2">
    <location>
        <begin position="525"/>
        <end position="547"/>
    </location>
</feature>
<evidence type="ECO:0000313" key="5">
    <source>
        <dbReference type="RefSeq" id="XP_013406716.1"/>
    </source>
</evidence>
<reference evidence="5" key="1">
    <citation type="submission" date="2025-08" db="UniProtKB">
        <authorList>
            <consortium name="RefSeq"/>
        </authorList>
    </citation>
    <scope>IDENTIFICATION</scope>
    <source>
        <tissue evidence="5">Gonads</tissue>
    </source>
</reference>
<evidence type="ECO:0000256" key="2">
    <source>
        <dbReference type="SAM" id="Phobius"/>
    </source>
</evidence>
<dbReference type="AlphaFoldDB" id="A0A1S3J918"/>
<keyword evidence="2" id="KW-0472">Membrane</keyword>
<sequence length="562" mass="61751">MADGDVSVHALGEELCPTDGEGEKYIEKCVQDLEGAPGSARGEVSEEMPDCVVSPTETQAPDGGWGWMCVFGCFIVSILGAGMDRTFGVIYLILIDMFGSSAKLTGGILSVFSACRLCLGPVSSSLANLFTARKVVISGGLLSSLGLILSAFPPNIYYLFFTFGLVAGFGAALCGTPSIVIVGQYFHKKRALANSIATVGAGIGSLILPPFLTYLVYLFDYSGQMLIMGAIMLNQVVSGALYRPLAPRRNHDRQVRSTTKSAVKEHNEFEENIIFVEKCMDDSQIIDITTADNLEVKQTFTERKTSSAVRGSTECHKLRPDTFPESIQQEKCSQTFGNPVKRSTVVRRNAVLHELRAYGNLLKDARFLTFGLNWTCLGMGPPTGLMFLGAIAEEHGVPRSQSPFLYSILSIFDIAARIMVALLCDRTWLRWRRHHVYNMGFVVLGVVLCIVPEGRTFLQFSACASFIGMFQGTIMSLSYTVIADVLGPEMLKHTYGLSVLFYSVGTLLAPSTAGLLKDEYGTYRYPFYFAGWWCFAGAGFFLLNTYLNRKTKAKREKETLRN</sequence>
<dbReference type="SUPFAM" id="SSF103473">
    <property type="entry name" value="MFS general substrate transporter"/>
    <property type="match status" value="1"/>
</dbReference>
<dbReference type="RefSeq" id="XP_013406716.1">
    <property type="nucleotide sequence ID" value="XM_013551262.1"/>
</dbReference>
<accession>A0A1S3J918</accession>
<dbReference type="Proteomes" id="UP000085678">
    <property type="component" value="Unplaced"/>
</dbReference>
<keyword evidence="2" id="KW-1133">Transmembrane helix</keyword>
<dbReference type="OMA" id="RGSTECH"/>
<dbReference type="OrthoDB" id="6286464at2759"/>
<dbReference type="Gene3D" id="1.20.1250.20">
    <property type="entry name" value="MFS general substrate transporter like domains"/>
    <property type="match status" value="1"/>
</dbReference>
<feature type="transmembrane region" description="Helical" evidence="2">
    <location>
        <begin position="436"/>
        <end position="453"/>
    </location>
</feature>
<dbReference type="CDD" id="cd17352">
    <property type="entry name" value="MFS_MCT_SLC16"/>
    <property type="match status" value="1"/>
</dbReference>
<feature type="transmembrane region" description="Helical" evidence="2">
    <location>
        <begin position="404"/>
        <end position="424"/>
    </location>
</feature>
<dbReference type="InterPro" id="IPR036259">
    <property type="entry name" value="MFS_trans_sf"/>
</dbReference>
<dbReference type="PANTHER" id="PTHR11360">
    <property type="entry name" value="MONOCARBOXYLATE TRANSPORTER"/>
    <property type="match status" value="1"/>
</dbReference>